<feature type="compositionally biased region" description="Acidic residues" evidence="16">
    <location>
        <begin position="325"/>
        <end position="336"/>
    </location>
</feature>
<comment type="catalytic activity">
    <reaction evidence="9">
        <text>a uridine in tRNA = a pseudouridine in tRNA</text>
        <dbReference type="Rhea" id="RHEA:54572"/>
        <dbReference type="Rhea" id="RHEA-COMP:13339"/>
        <dbReference type="Rhea" id="RHEA-COMP:13934"/>
        <dbReference type="ChEBI" id="CHEBI:65314"/>
        <dbReference type="ChEBI" id="CHEBI:65315"/>
    </reaction>
</comment>
<keyword evidence="6" id="KW-0819">tRNA processing</keyword>
<dbReference type="Proteomes" id="UP000219286">
    <property type="component" value="Unassembled WGS sequence"/>
</dbReference>
<dbReference type="InterPro" id="IPR020094">
    <property type="entry name" value="TruA/RsuA/RluB/E/F_N"/>
</dbReference>
<dbReference type="InterPro" id="IPR020097">
    <property type="entry name" value="PsdUridine_synth_TruA_a/b_dom"/>
</dbReference>
<comment type="catalytic activity">
    <reaction evidence="2">
        <text>uridine in snRNA = pseudouridine in snRNA</text>
        <dbReference type="Rhea" id="RHEA:51124"/>
        <dbReference type="Rhea" id="RHEA-COMP:12891"/>
        <dbReference type="Rhea" id="RHEA-COMP:12892"/>
        <dbReference type="ChEBI" id="CHEBI:65314"/>
        <dbReference type="ChEBI" id="CHEBI:65315"/>
    </reaction>
</comment>
<evidence type="ECO:0000256" key="14">
    <source>
        <dbReference type="PIRSR" id="PIRSR641708-1"/>
    </source>
</evidence>
<feature type="region of interest" description="Disordered" evidence="16">
    <location>
        <begin position="303"/>
        <end position="336"/>
    </location>
</feature>
<dbReference type="GO" id="GO:1990481">
    <property type="term" value="P:mRNA pseudouridine synthesis"/>
    <property type="evidence" value="ECO:0007669"/>
    <property type="project" value="TreeGrafter"/>
</dbReference>
<feature type="region of interest" description="Disordered" evidence="16">
    <location>
        <begin position="1"/>
        <end position="103"/>
    </location>
</feature>
<evidence type="ECO:0000256" key="8">
    <source>
        <dbReference type="ARBA" id="ARBA00023242"/>
    </source>
</evidence>
<comment type="function">
    <text evidence="10">Formation of pseudouridine at positions 27 and 28 in the anticodon stem and loop of transfer RNAs; at positions 34 and 36 of intron-containing precursor tRNA(Ile) and at position 35 in the intron-containing tRNA(Tyr). Catalyzes pseudouridylation at position 44 in U2 snRNA. Also catalyzes pseudouridylation of mRNAs.</text>
</comment>
<accession>A0A2H2Z972</accession>
<sequence length="623" mass="69635">MAAGDEAPVANAPSGERNEAKPQATAAAASTDAETNNGDQKPGNNSRGKGKKGDRGRGEWSRTKVDKRKRHDEYREYKRRKVSDIDNPKANPFSKEEIEAEGRRPKRKVAVMIGYAGTGYKGMQLNGDEETIERDLFQAFIKAGAISKANADDPRKSSLARCARTDKGVHAAGNVISLKLIIEDEDIVDKINEALPAQIRVWGIQRTNNSFNCYQYCDSRWYEYLMPSYCLLPPHPQSFLGKKLVEINKEYGAEEETNARLADVKDFWSAVEEKEIQPILARLDPETKAAVMERLHSEDAFEEKADNNAQAAEPAAAAAAAAAAEPEETAKEDEEDYVMVDKEAPSAENTEPAAADDDDAAAAQKPAAVVLETVQPKRRELGPVDFALRDIKAAYIGAKRAYRVSPERIQRLQEALNKYEGTNNFHNYTVQKSHGDPSSKRHIRSFLVNPKPIIIGDTEWLSLKVHGQSFMMHQIRKMVGLVTLLVRCGTTLDRITESYGPKKMAIPKMPGLGLLLERPVFENYNKRAKETLGREEIDFDKYNDKIEAFKQEQIYSRIFSVEEKDNSFHTFFSQIDQFRSNHFLWLTAGGMKVATIDKASGKVQDVDKQLGDEDEEDPEGGEG</sequence>
<evidence type="ECO:0000256" key="16">
    <source>
        <dbReference type="SAM" id="MobiDB-lite"/>
    </source>
</evidence>
<dbReference type="Pfam" id="PF01416">
    <property type="entry name" value="PseudoU_synth_1"/>
    <property type="match status" value="1"/>
</dbReference>
<dbReference type="InterPro" id="IPR020095">
    <property type="entry name" value="PsdUridine_synth_TruA_C"/>
</dbReference>
<evidence type="ECO:0000256" key="4">
    <source>
        <dbReference type="ARBA" id="ARBA00009375"/>
    </source>
</evidence>
<dbReference type="GO" id="GO:0005634">
    <property type="term" value="C:nucleus"/>
    <property type="evidence" value="ECO:0007669"/>
    <property type="project" value="UniProtKB-SubCell"/>
</dbReference>
<name>A0A2H2Z972_TRIPA</name>
<dbReference type="GO" id="GO:0031120">
    <property type="term" value="P:snRNA pseudouridine synthesis"/>
    <property type="evidence" value="ECO:0007669"/>
    <property type="project" value="UniProtKB-ARBA"/>
</dbReference>
<reference evidence="18 19" key="1">
    <citation type="journal article" date="2015" name="Genome Announc.">
        <title>Genome sequence and annotation of Trichoderma parareesei, the ancestor of the cellulase producer Trichoderma reesei.</title>
        <authorList>
            <person name="Yang D."/>
            <person name="Pomraning K."/>
            <person name="Kopchinskiy A."/>
            <person name="Karimi Aghcheh R."/>
            <person name="Atanasova L."/>
            <person name="Chenthamara K."/>
            <person name="Baker S.E."/>
            <person name="Zhang R."/>
            <person name="Shen Q."/>
            <person name="Freitag M."/>
            <person name="Kubicek C.P."/>
            <person name="Druzhinina I.S."/>
        </authorList>
    </citation>
    <scope>NUCLEOTIDE SEQUENCE [LARGE SCALE GENOMIC DNA]</scope>
    <source>
        <strain evidence="18 19">CBS 125925</strain>
    </source>
</reference>
<dbReference type="CDD" id="cd02568">
    <property type="entry name" value="PseudoU_synth_PUS1_PUS2"/>
    <property type="match status" value="1"/>
</dbReference>
<evidence type="ECO:0000313" key="18">
    <source>
        <dbReference type="EMBL" id="OTA02688.1"/>
    </source>
</evidence>
<feature type="compositionally biased region" description="Acidic residues" evidence="16">
    <location>
        <begin position="612"/>
        <end position="623"/>
    </location>
</feature>
<dbReference type="SUPFAM" id="SSF55120">
    <property type="entry name" value="Pseudouridine synthase"/>
    <property type="match status" value="1"/>
</dbReference>
<dbReference type="FunFam" id="3.30.70.580:FF:000002">
    <property type="entry name" value="tRNA pseudouridine synthase"/>
    <property type="match status" value="1"/>
</dbReference>
<feature type="binding site" evidence="15">
    <location>
        <position position="222"/>
    </location>
    <ligand>
        <name>substrate</name>
    </ligand>
</feature>
<gene>
    <name evidence="18" type="ORF">A9Z42_0030880</name>
</gene>
<evidence type="ECO:0000256" key="1">
    <source>
        <dbReference type="ARBA" id="ARBA00001166"/>
    </source>
</evidence>
<dbReference type="NCBIfam" id="TIGR00071">
    <property type="entry name" value="hisT_truA"/>
    <property type="match status" value="1"/>
</dbReference>
<evidence type="ECO:0000256" key="5">
    <source>
        <dbReference type="ARBA" id="ARBA00022664"/>
    </source>
</evidence>
<feature type="compositionally biased region" description="Basic and acidic residues" evidence="16">
    <location>
        <begin position="71"/>
        <end position="87"/>
    </location>
</feature>
<feature type="active site" description="Nucleophile" evidence="14">
    <location>
        <position position="166"/>
    </location>
</feature>
<feature type="region of interest" description="Disordered" evidence="16">
    <location>
        <begin position="345"/>
        <end position="364"/>
    </location>
</feature>
<dbReference type="InterPro" id="IPR020103">
    <property type="entry name" value="PsdUridine_synth_cat_dom_sf"/>
</dbReference>
<comment type="subcellular location">
    <subcellularLocation>
        <location evidence="3">Nucleus</location>
    </subcellularLocation>
</comment>
<keyword evidence="19" id="KW-1185">Reference proteome</keyword>
<dbReference type="AlphaFoldDB" id="A0A2H2Z972"/>
<feature type="compositionally biased region" description="Basic and acidic residues" evidence="16">
    <location>
        <begin position="51"/>
        <end position="64"/>
    </location>
</feature>
<evidence type="ECO:0000256" key="6">
    <source>
        <dbReference type="ARBA" id="ARBA00022694"/>
    </source>
</evidence>
<keyword evidence="7" id="KW-0413">Isomerase</keyword>
<dbReference type="GO" id="GO:0009982">
    <property type="term" value="F:pseudouridine synthase activity"/>
    <property type="evidence" value="ECO:0007669"/>
    <property type="project" value="InterPro"/>
</dbReference>
<evidence type="ECO:0000256" key="3">
    <source>
        <dbReference type="ARBA" id="ARBA00004123"/>
    </source>
</evidence>
<dbReference type="PANTHER" id="PTHR11142:SF4">
    <property type="entry name" value="PSEUDOURIDYLATE SYNTHASE 1 HOMOLOG"/>
    <property type="match status" value="1"/>
</dbReference>
<organism evidence="18 19">
    <name type="scientific">Trichoderma parareesei</name>
    <name type="common">Filamentous fungus</name>
    <dbReference type="NCBI Taxonomy" id="858221"/>
    <lineage>
        <taxon>Eukaryota</taxon>
        <taxon>Fungi</taxon>
        <taxon>Dikarya</taxon>
        <taxon>Ascomycota</taxon>
        <taxon>Pezizomycotina</taxon>
        <taxon>Sordariomycetes</taxon>
        <taxon>Hypocreomycetidae</taxon>
        <taxon>Hypocreales</taxon>
        <taxon>Hypocreaceae</taxon>
        <taxon>Trichoderma</taxon>
    </lineage>
</organism>
<feature type="compositionally biased region" description="Basic and acidic residues" evidence="16">
    <location>
        <begin position="94"/>
        <end position="103"/>
    </location>
</feature>
<evidence type="ECO:0000256" key="13">
    <source>
        <dbReference type="ARBA" id="ARBA00080858"/>
    </source>
</evidence>
<protein>
    <recommendedName>
        <fullName evidence="11">tRNA pseudouridine synthase 1</fullName>
    </recommendedName>
    <alternativeName>
        <fullName evidence="12">tRNA pseudouridylate synthase 1</fullName>
    </alternativeName>
    <alternativeName>
        <fullName evidence="13">tRNA-uridine isomerase 1</fullName>
    </alternativeName>
</protein>
<feature type="compositionally biased region" description="Low complexity" evidence="16">
    <location>
        <begin position="21"/>
        <end position="35"/>
    </location>
</feature>
<dbReference type="EMBL" id="LFMI01000354">
    <property type="protein sequence ID" value="OTA02688.1"/>
    <property type="molecule type" value="Genomic_DNA"/>
</dbReference>
<feature type="compositionally biased region" description="Polar residues" evidence="16">
    <location>
        <begin position="36"/>
        <end position="46"/>
    </location>
</feature>
<proteinExistence type="inferred from homology"/>
<keyword evidence="5" id="KW-0507">mRNA processing</keyword>
<evidence type="ECO:0000256" key="11">
    <source>
        <dbReference type="ARBA" id="ARBA00073968"/>
    </source>
</evidence>
<evidence type="ECO:0000256" key="2">
    <source>
        <dbReference type="ARBA" id="ARBA00001832"/>
    </source>
</evidence>
<evidence type="ECO:0000256" key="10">
    <source>
        <dbReference type="ARBA" id="ARBA00053072"/>
    </source>
</evidence>
<keyword evidence="8" id="KW-0539">Nucleus</keyword>
<feature type="domain" description="Pseudouridine synthase I TruA alpha/beta" evidence="17">
    <location>
        <begin position="415"/>
        <end position="521"/>
    </location>
</feature>
<comment type="caution">
    <text evidence="18">The sequence shown here is derived from an EMBL/GenBank/DDBJ whole genome shotgun (WGS) entry which is preliminary data.</text>
</comment>
<dbReference type="GO" id="GO:0006397">
    <property type="term" value="P:mRNA processing"/>
    <property type="evidence" value="ECO:0007669"/>
    <property type="project" value="UniProtKB-KW"/>
</dbReference>
<evidence type="ECO:0000313" key="19">
    <source>
        <dbReference type="Proteomes" id="UP000219286"/>
    </source>
</evidence>
<feature type="region of interest" description="Disordered" evidence="16">
    <location>
        <begin position="601"/>
        <end position="623"/>
    </location>
</feature>
<evidence type="ECO:0000256" key="9">
    <source>
        <dbReference type="ARBA" id="ARBA00036943"/>
    </source>
</evidence>
<comment type="similarity">
    <text evidence="4">Belongs to the tRNA pseudouridine synthase TruA family.</text>
</comment>
<dbReference type="FunFam" id="3.30.70.660:FF:000002">
    <property type="entry name" value="tRNA pseudouridine synthase"/>
    <property type="match status" value="1"/>
</dbReference>
<evidence type="ECO:0000256" key="12">
    <source>
        <dbReference type="ARBA" id="ARBA00079072"/>
    </source>
</evidence>
<evidence type="ECO:0000256" key="15">
    <source>
        <dbReference type="PIRSR" id="PIRSR641708-2"/>
    </source>
</evidence>
<dbReference type="GO" id="GO:0031119">
    <property type="term" value="P:tRNA pseudouridine synthesis"/>
    <property type="evidence" value="ECO:0007669"/>
    <property type="project" value="InterPro"/>
</dbReference>
<dbReference type="GO" id="GO:0003723">
    <property type="term" value="F:RNA binding"/>
    <property type="evidence" value="ECO:0007669"/>
    <property type="project" value="InterPro"/>
</dbReference>
<evidence type="ECO:0000256" key="7">
    <source>
        <dbReference type="ARBA" id="ARBA00023235"/>
    </source>
</evidence>
<evidence type="ECO:0000259" key="17">
    <source>
        <dbReference type="Pfam" id="PF01416"/>
    </source>
</evidence>
<comment type="catalytic activity">
    <reaction evidence="1">
        <text>a uridine in mRNA = a pseudouridine in mRNA</text>
        <dbReference type="Rhea" id="RHEA:56644"/>
        <dbReference type="Rhea" id="RHEA-COMP:14658"/>
        <dbReference type="Rhea" id="RHEA-COMP:14659"/>
        <dbReference type="ChEBI" id="CHEBI:65314"/>
        <dbReference type="ChEBI" id="CHEBI:65315"/>
    </reaction>
</comment>
<feature type="compositionally biased region" description="Low complexity" evidence="16">
    <location>
        <begin position="307"/>
        <end position="324"/>
    </location>
</feature>
<dbReference type="Gene3D" id="3.30.70.660">
    <property type="entry name" value="Pseudouridine synthase I, catalytic domain, C-terminal subdomain"/>
    <property type="match status" value="1"/>
</dbReference>
<dbReference type="Gene3D" id="3.30.70.580">
    <property type="entry name" value="Pseudouridine synthase I, catalytic domain, N-terminal subdomain"/>
    <property type="match status" value="1"/>
</dbReference>
<dbReference type="PANTHER" id="PTHR11142">
    <property type="entry name" value="PSEUDOURIDYLATE SYNTHASE"/>
    <property type="match status" value="1"/>
</dbReference>
<dbReference type="InterPro" id="IPR041708">
    <property type="entry name" value="PUS1/PUS2-like"/>
</dbReference>
<dbReference type="OrthoDB" id="10256309at2759"/>
<dbReference type="InterPro" id="IPR001406">
    <property type="entry name" value="PsdUridine_synth_TruA"/>
</dbReference>